<dbReference type="InterPro" id="IPR000086">
    <property type="entry name" value="NUDIX_hydrolase_dom"/>
</dbReference>
<dbReference type="Pfam" id="PF00293">
    <property type="entry name" value="NUDIX"/>
    <property type="match status" value="1"/>
</dbReference>
<sequence length="185" mass="20207">MTDIAKQSARALLFDDHRRLVFIKRTKPGQEPYWVSVGGGLEPEDADAEAALHREVFEELGGKIDGIRQVLLITDDLPGDVGLQHVFVARLVCMDLDHRTGTEFTEPGRGTYEVVSIPATRDALAGIRLLPPQLAEFAQANVHGLLALLPQADEVPEKNEMFPAGSDAGLFQSRDREPSALITAL</sequence>
<reference evidence="2 3" key="1">
    <citation type="submission" date="2020-08" db="EMBL/GenBank/DDBJ databases">
        <title>Genomic Encyclopedia of Type Strains, Phase III (KMG-III): the genomes of soil and plant-associated and newly described type strains.</title>
        <authorList>
            <person name="Whitman W."/>
        </authorList>
    </citation>
    <scope>NUCLEOTIDE SEQUENCE [LARGE SCALE GENOMIC DNA]</scope>
    <source>
        <strain evidence="2 3">CECT 8712</strain>
    </source>
</reference>
<dbReference type="Gene3D" id="3.90.79.10">
    <property type="entry name" value="Nucleoside Triphosphate Pyrophosphohydrolase"/>
    <property type="match status" value="1"/>
</dbReference>
<comment type="caution">
    <text evidence="2">The sequence shown here is derived from an EMBL/GenBank/DDBJ whole genome shotgun (WGS) entry which is preliminary data.</text>
</comment>
<proteinExistence type="predicted"/>
<evidence type="ECO:0000259" key="1">
    <source>
        <dbReference type="PROSITE" id="PS51462"/>
    </source>
</evidence>
<evidence type="ECO:0000313" key="3">
    <source>
        <dbReference type="Proteomes" id="UP000536604"/>
    </source>
</evidence>
<dbReference type="InterPro" id="IPR015797">
    <property type="entry name" value="NUDIX_hydrolase-like_dom_sf"/>
</dbReference>
<dbReference type="PROSITE" id="PS51462">
    <property type="entry name" value="NUDIX"/>
    <property type="match status" value="1"/>
</dbReference>
<keyword evidence="3" id="KW-1185">Reference proteome</keyword>
<dbReference type="SUPFAM" id="SSF55811">
    <property type="entry name" value="Nudix"/>
    <property type="match status" value="1"/>
</dbReference>
<accession>A0A841IVF5</accession>
<protein>
    <submittedName>
        <fullName evidence="2">8-oxo-dGTP pyrophosphatase MutT (NUDIX family)</fullName>
    </submittedName>
</protein>
<feature type="domain" description="Nudix hydrolase" evidence="1">
    <location>
        <begin position="4"/>
        <end position="136"/>
    </location>
</feature>
<name>A0A841IVF5_9ACTN</name>
<dbReference type="RefSeq" id="WP_184293672.1">
    <property type="nucleotide sequence ID" value="NZ_JACHJO010000019.1"/>
</dbReference>
<evidence type="ECO:0000313" key="2">
    <source>
        <dbReference type="EMBL" id="MBB6122240.1"/>
    </source>
</evidence>
<dbReference type="Proteomes" id="UP000536604">
    <property type="component" value="Unassembled WGS sequence"/>
</dbReference>
<dbReference type="EMBL" id="JACHJO010000019">
    <property type="protein sequence ID" value="MBB6122240.1"/>
    <property type="molecule type" value="Genomic_DNA"/>
</dbReference>
<organism evidence="2 3">
    <name type="scientific">Nocardiopsis algeriensis</name>
    <dbReference type="NCBI Taxonomy" id="1478215"/>
    <lineage>
        <taxon>Bacteria</taxon>
        <taxon>Bacillati</taxon>
        <taxon>Actinomycetota</taxon>
        <taxon>Actinomycetes</taxon>
        <taxon>Streptosporangiales</taxon>
        <taxon>Nocardiopsidaceae</taxon>
        <taxon>Nocardiopsis</taxon>
    </lineage>
</organism>
<gene>
    <name evidence="2" type="ORF">FHS13_004229</name>
</gene>
<dbReference type="AlphaFoldDB" id="A0A841IVF5"/>
<dbReference type="CDD" id="cd04669">
    <property type="entry name" value="NUDIX_Hydrolase"/>
    <property type="match status" value="1"/>
</dbReference>